<dbReference type="InterPro" id="IPR023214">
    <property type="entry name" value="HAD_sf"/>
</dbReference>
<dbReference type="Pfam" id="PF02358">
    <property type="entry name" value="Trehalose_PPase"/>
    <property type="match status" value="1"/>
</dbReference>
<reference evidence="6" key="1">
    <citation type="submission" date="2017-11" db="EMBL/GenBank/DDBJ databases">
        <title>Molecular cloning response and prokaryotic expression to temperature stress of trehalose-6-phosphate phosphatase gene GdTPP in Galeruca daurica.</title>
        <authorList>
            <person name="Lu B."/>
        </authorList>
    </citation>
    <scope>NUCLEOTIDE SEQUENCE</scope>
</reference>
<comment type="similarity">
    <text evidence="3 5">Belongs to the trehalose phosphatase family.</text>
</comment>
<evidence type="ECO:0000256" key="2">
    <source>
        <dbReference type="ARBA" id="ARBA00005199"/>
    </source>
</evidence>
<evidence type="ECO:0000256" key="3">
    <source>
        <dbReference type="ARBA" id="ARBA00008770"/>
    </source>
</evidence>
<dbReference type="NCBIfam" id="TIGR00685">
    <property type="entry name" value="T6PP"/>
    <property type="match status" value="1"/>
</dbReference>
<keyword evidence="4 5" id="KW-0378">Hydrolase</keyword>
<comment type="pathway">
    <text evidence="2 5">Glycan biosynthesis; trehalose biosynthesis.</text>
</comment>
<dbReference type="Gene3D" id="3.30.70.1020">
    <property type="entry name" value="Trehalose-6-phosphate phosphatase related protein, domain 2"/>
    <property type="match status" value="1"/>
</dbReference>
<dbReference type="CDD" id="cd01627">
    <property type="entry name" value="HAD_TPP"/>
    <property type="match status" value="1"/>
</dbReference>
<protein>
    <recommendedName>
        <fullName evidence="5">Trehalose 6-phosphate phosphatase</fullName>
        <ecNumber evidence="5">3.1.3.12</ecNumber>
    </recommendedName>
</protein>
<dbReference type="InterPro" id="IPR036412">
    <property type="entry name" value="HAD-like_sf"/>
</dbReference>
<organism evidence="6">
    <name type="scientific">Galeruca daurica</name>
    <dbReference type="NCBI Taxonomy" id="1651263"/>
    <lineage>
        <taxon>Eukaryota</taxon>
        <taxon>Metazoa</taxon>
        <taxon>Ecdysozoa</taxon>
        <taxon>Arthropoda</taxon>
        <taxon>Hexapoda</taxon>
        <taxon>Insecta</taxon>
        <taxon>Pterygota</taxon>
        <taxon>Neoptera</taxon>
        <taxon>Endopterygota</taxon>
        <taxon>Coleoptera</taxon>
        <taxon>Polyphaga</taxon>
        <taxon>Cucujiformia</taxon>
        <taxon>Chrysomeloidea</taxon>
        <taxon>Chrysomelidae</taxon>
        <taxon>Galerucinae</taxon>
        <taxon>Galerucites</taxon>
        <taxon>Galeruca</taxon>
    </lineage>
</organism>
<sequence length="287" mass="32326">MHILKLFGFYNRTEFALHLSTDMCSTTGDLEEYVTKYLEGSSNLSLLLDYDGTLTPIVAHPDLATIPPETKDVLERLSQIPEIFVAIISGRAVDNVKSMVGVDTITYAGNHGLEVLYPDGSRYNHQLPSNFDDQLKELIAKLEKKVVRDGAWIENKGSTLTFHYRATPEPLKETIRQEAEKIIQEANFKIGKAHMAIEVRPKVEWNKGSIALLLLEKKYGNNWNKETKVIFIGDDTTDEDAMKALKGNAATFRIAKCDAMKTNAEKIISSTDNVIEILKLVDKYFKK</sequence>
<dbReference type="Gene3D" id="3.40.50.1000">
    <property type="entry name" value="HAD superfamily/HAD-like"/>
    <property type="match status" value="1"/>
</dbReference>
<dbReference type="GO" id="GO:0004805">
    <property type="term" value="F:trehalose-phosphatase activity"/>
    <property type="evidence" value="ECO:0007669"/>
    <property type="project" value="UniProtKB-EC"/>
</dbReference>
<evidence type="ECO:0000256" key="1">
    <source>
        <dbReference type="ARBA" id="ARBA00000500"/>
    </source>
</evidence>
<dbReference type="NCBIfam" id="TIGR01484">
    <property type="entry name" value="HAD-SF-IIB"/>
    <property type="match status" value="1"/>
</dbReference>
<evidence type="ECO:0000256" key="5">
    <source>
        <dbReference type="RuleBase" id="RU361117"/>
    </source>
</evidence>
<comment type="function">
    <text evidence="5">Removes the phosphate from trehalose 6-phosphate to produce free trehalose.</text>
</comment>
<dbReference type="SUPFAM" id="SSF56784">
    <property type="entry name" value="HAD-like"/>
    <property type="match status" value="1"/>
</dbReference>
<comment type="catalytic activity">
    <reaction evidence="1 5">
        <text>alpha,alpha-trehalose 6-phosphate + H2O = alpha,alpha-trehalose + phosphate</text>
        <dbReference type="Rhea" id="RHEA:23420"/>
        <dbReference type="ChEBI" id="CHEBI:15377"/>
        <dbReference type="ChEBI" id="CHEBI:16551"/>
        <dbReference type="ChEBI" id="CHEBI:43474"/>
        <dbReference type="ChEBI" id="CHEBI:58429"/>
        <dbReference type="EC" id="3.1.3.12"/>
    </reaction>
</comment>
<dbReference type="InterPro" id="IPR006379">
    <property type="entry name" value="HAD-SF_hydro_IIB"/>
</dbReference>
<dbReference type="EC" id="3.1.3.12" evidence="5"/>
<name>A0A386IPA2_9CUCU</name>
<dbReference type="PANTHER" id="PTHR43768">
    <property type="entry name" value="TREHALOSE 6-PHOSPHATE PHOSPHATASE"/>
    <property type="match status" value="1"/>
</dbReference>
<evidence type="ECO:0000313" key="6">
    <source>
        <dbReference type="EMBL" id="AYD59712.1"/>
    </source>
</evidence>
<dbReference type="UniPathway" id="UPA00299"/>
<dbReference type="EMBL" id="MG431210">
    <property type="protein sequence ID" value="AYD59712.1"/>
    <property type="molecule type" value="mRNA"/>
</dbReference>
<dbReference type="InterPro" id="IPR044651">
    <property type="entry name" value="OTSB-like"/>
</dbReference>
<dbReference type="PANTHER" id="PTHR43768:SF3">
    <property type="entry name" value="TREHALOSE 6-PHOSPHATE PHOSPHATASE"/>
    <property type="match status" value="1"/>
</dbReference>
<accession>A0A386IPA2</accession>
<dbReference type="GO" id="GO:0005992">
    <property type="term" value="P:trehalose biosynthetic process"/>
    <property type="evidence" value="ECO:0007669"/>
    <property type="project" value="UniProtKB-UniPathway"/>
</dbReference>
<dbReference type="FunFam" id="3.40.50.1000:FF:000324">
    <property type="entry name" value="Putative Alpha,alpha-trehalose-phosphate synthase"/>
    <property type="match status" value="1"/>
</dbReference>
<dbReference type="InterPro" id="IPR003337">
    <property type="entry name" value="Trehalose_PPase"/>
</dbReference>
<proteinExistence type="evidence at transcript level"/>
<dbReference type="AlphaFoldDB" id="A0A386IPA2"/>
<comment type="cofactor">
    <cofactor evidence="5">
        <name>a divalent metal cation</name>
        <dbReference type="ChEBI" id="CHEBI:60240"/>
    </cofactor>
</comment>
<evidence type="ECO:0000256" key="4">
    <source>
        <dbReference type="ARBA" id="ARBA00022801"/>
    </source>
</evidence>